<gene>
    <name evidence="1" type="ORF">A4V02_03510</name>
</gene>
<protein>
    <submittedName>
        <fullName evidence="1">Uncharacterized protein</fullName>
    </submittedName>
</protein>
<evidence type="ECO:0000313" key="1">
    <source>
        <dbReference type="EMBL" id="ANU62879.1"/>
    </source>
</evidence>
<dbReference type="EMBL" id="CP015402">
    <property type="protein sequence ID" value="ANU62879.1"/>
    <property type="molecule type" value="Genomic_DNA"/>
</dbReference>
<organism evidence="1 2">
    <name type="scientific">Muribaculum intestinale</name>
    <dbReference type="NCBI Taxonomy" id="1796646"/>
    <lineage>
        <taxon>Bacteria</taxon>
        <taxon>Pseudomonadati</taxon>
        <taxon>Bacteroidota</taxon>
        <taxon>Bacteroidia</taxon>
        <taxon>Bacteroidales</taxon>
        <taxon>Muribaculaceae</taxon>
        <taxon>Muribaculum</taxon>
    </lineage>
</organism>
<name>A0A1B1S7W8_9BACT</name>
<sequence length="195" mass="22952">MLIEQFSYFTFSCFQCSLEDIVKTLSADFLENGSRKLSFRPFVFDLYDNSPLKGGVHFEKAYFFAPATNKNISVMYSNYSDGWNTLVRCLSSKLQCDCYNFQITNIDSSDSMNSFQFIQNGIVVRTVYAMKDPKWIFYENGIVQWFEDESYYKRRLIKNRVNKDILLSYCTKLGFAITEAKFWESKDAILFERIQ</sequence>
<accession>A0A1Z2XDV1</accession>
<dbReference type="OrthoDB" id="1073876at2"/>
<dbReference type="RefSeq" id="WP_068960248.1">
    <property type="nucleotide sequence ID" value="NZ_CAJTAP010000026.1"/>
</dbReference>
<reference evidence="2" key="1">
    <citation type="submission" date="2016-04" db="EMBL/GenBank/DDBJ databases">
        <title>Complete Genome Sequences of Twelve Strains of a Stable Defined Moderately Diverse Mouse Microbiota 2 (sDMDMm2).</title>
        <authorList>
            <person name="Uchimura Y."/>
            <person name="Wyss M."/>
            <person name="Brugiroux S."/>
            <person name="Limenitakis J.P."/>
            <person name="Stecher B."/>
            <person name="McCoy K.D."/>
            <person name="Macpherson A.J."/>
        </authorList>
    </citation>
    <scope>NUCLEOTIDE SEQUENCE [LARGE SCALE GENOMIC DNA]</scope>
    <source>
        <strain evidence="2">YL27</strain>
    </source>
</reference>
<keyword evidence="2" id="KW-1185">Reference proteome</keyword>
<evidence type="ECO:0000313" key="2">
    <source>
        <dbReference type="Proteomes" id="UP000186351"/>
    </source>
</evidence>
<dbReference type="Proteomes" id="UP000186351">
    <property type="component" value="Chromosome"/>
</dbReference>
<proteinExistence type="predicted"/>
<dbReference type="KEGG" id="pary:A4V02_03510"/>
<dbReference type="AlphaFoldDB" id="A0A1B1S7W8"/>
<accession>A0A1B1S7W8</accession>
<dbReference type="GeneID" id="82158774"/>